<feature type="transmembrane region" description="Helical" evidence="2">
    <location>
        <begin position="30"/>
        <end position="47"/>
    </location>
</feature>
<sequence>MMWLLFGYFATVSVVAGVLTVALRNAVHCALALLTLLLHVAGLFVLLNAEFLFAVQIIVYAGAILILYLFVLMLMNLKTEEQHLHKKYAFLVFAGTAIFGELLILLIQSPYGGVIGAATPDLILQTGPSHAIGITMFSDYLLLFEVIGIFLLGAVIGAIVLAKTPAKTDPQEEPGISSMP</sequence>
<gene>
    <name evidence="3" type="ORF">PP769_05455</name>
</gene>
<dbReference type="InterPro" id="IPR001457">
    <property type="entry name" value="NADH_UbQ/plastoQ_OxRdtase_su6"/>
</dbReference>
<keyword evidence="2" id="KW-0472">Membrane</keyword>
<dbReference type="GO" id="GO:0048038">
    <property type="term" value="F:quinone binding"/>
    <property type="evidence" value="ECO:0007669"/>
    <property type="project" value="UniProtKB-UniRule"/>
</dbReference>
<comment type="function">
    <text evidence="2">NDH-1 shuttles electrons from NADH, via FMN and iron-sulfur (Fe-S) centers, to quinones in the respiratory chain. Couples the redox reaction to proton translocation (for every two electrons transferred, four hydrogen ions are translocated across the cytoplasmic membrane), and thus conserves the redox energy in a proton gradient.</text>
</comment>
<protein>
    <recommendedName>
        <fullName evidence="2">NADH-quinone oxidoreductase subunit J</fullName>
        <ecNumber evidence="2">7.1.1.-</ecNumber>
    </recommendedName>
</protein>
<dbReference type="EC" id="7.1.1.-" evidence="2"/>
<keyword evidence="2" id="KW-0874">Quinone</keyword>
<keyword evidence="4" id="KW-1185">Reference proteome</keyword>
<proteinExistence type="inferred from homology"/>
<evidence type="ECO:0000313" key="4">
    <source>
        <dbReference type="Proteomes" id="UP001302719"/>
    </source>
</evidence>
<dbReference type="GO" id="GO:0016491">
    <property type="term" value="F:oxidoreductase activity"/>
    <property type="evidence" value="ECO:0007669"/>
    <property type="project" value="UniProtKB-KW"/>
</dbReference>
<accession>A0AA96GDP7</accession>
<evidence type="ECO:0000256" key="2">
    <source>
        <dbReference type="RuleBase" id="RU004429"/>
    </source>
</evidence>
<keyword evidence="2" id="KW-0812">Transmembrane</keyword>
<organism evidence="3 4">
    <name type="scientific">Candidatus Nitrospira allomarina</name>
    <dbReference type="NCBI Taxonomy" id="3020900"/>
    <lineage>
        <taxon>Bacteria</taxon>
        <taxon>Pseudomonadati</taxon>
        <taxon>Nitrospirota</taxon>
        <taxon>Nitrospiria</taxon>
        <taxon>Nitrospirales</taxon>
        <taxon>Nitrospiraceae</taxon>
        <taxon>Nitrospira</taxon>
    </lineage>
</organism>
<keyword evidence="2" id="KW-1133">Transmembrane helix</keyword>
<dbReference type="GO" id="GO:0005886">
    <property type="term" value="C:plasma membrane"/>
    <property type="evidence" value="ECO:0007669"/>
    <property type="project" value="UniProtKB-SubCell"/>
</dbReference>
<name>A0AA96GDP7_9BACT</name>
<dbReference type="AlphaFoldDB" id="A0AA96GDP7"/>
<feature type="transmembrane region" description="Helical" evidence="2">
    <location>
        <begin position="88"/>
        <end position="107"/>
    </location>
</feature>
<dbReference type="PANTHER" id="PTHR33269">
    <property type="entry name" value="NADH-UBIQUINONE OXIDOREDUCTASE CHAIN 6"/>
    <property type="match status" value="1"/>
</dbReference>
<feature type="transmembrane region" description="Helical" evidence="2">
    <location>
        <begin position="6"/>
        <end position="23"/>
    </location>
</feature>
<comment type="catalytic activity">
    <reaction evidence="2">
        <text>a quinone + NADH + 5 H(+)(in) = a quinol + NAD(+) + 4 H(+)(out)</text>
        <dbReference type="Rhea" id="RHEA:57888"/>
        <dbReference type="ChEBI" id="CHEBI:15378"/>
        <dbReference type="ChEBI" id="CHEBI:24646"/>
        <dbReference type="ChEBI" id="CHEBI:57540"/>
        <dbReference type="ChEBI" id="CHEBI:57945"/>
        <dbReference type="ChEBI" id="CHEBI:132124"/>
    </reaction>
</comment>
<feature type="transmembrane region" description="Helical" evidence="2">
    <location>
        <begin position="140"/>
        <end position="162"/>
    </location>
</feature>
<dbReference type="Proteomes" id="UP001302719">
    <property type="component" value="Chromosome"/>
</dbReference>
<comment type="similarity">
    <text evidence="1 2">Belongs to the complex I subunit 6 family.</text>
</comment>
<dbReference type="PANTHER" id="PTHR33269:SF17">
    <property type="entry name" value="NADH-UBIQUINONE OXIDOREDUCTASE CHAIN 6"/>
    <property type="match status" value="1"/>
</dbReference>
<feature type="transmembrane region" description="Helical" evidence="2">
    <location>
        <begin position="53"/>
        <end position="76"/>
    </location>
</feature>
<dbReference type="EMBL" id="CP116967">
    <property type="protein sequence ID" value="WNM59212.1"/>
    <property type="molecule type" value="Genomic_DNA"/>
</dbReference>
<keyword evidence="2" id="KW-1003">Cell membrane</keyword>
<dbReference type="Gene3D" id="1.20.120.1200">
    <property type="entry name" value="NADH-ubiquinone/plastoquinone oxidoreductase chain 6, subunit NuoJ"/>
    <property type="match status" value="1"/>
</dbReference>
<dbReference type="InterPro" id="IPR042106">
    <property type="entry name" value="Nuo/plastoQ_OxRdtase_6_NuoJ"/>
</dbReference>
<dbReference type="GO" id="GO:0008137">
    <property type="term" value="F:NADH dehydrogenase (ubiquinone) activity"/>
    <property type="evidence" value="ECO:0007669"/>
    <property type="project" value="UniProtKB-UniRule"/>
</dbReference>
<dbReference type="Pfam" id="PF00499">
    <property type="entry name" value="Oxidored_q3"/>
    <property type="match status" value="1"/>
</dbReference>
<keyword evidence="2" id="KW-0520">NAD</keyword>
<dbReference type="RefSeq" id="WP_312645913.1">
    <property type="nucleotide sequence ID" value="NZ_CP116967.1"/>
</dbReference>
<keyword evidence="3" id="KW-0560">Oxidoreductase</keyword>
<dbReference type="KEGG" id="nall:PP769_05455"/>
<reference evidence="3 4" key="1">
    <citation type="submission" date="2023-01" db="EMBL/GenBank/DDBJ databases">
        <title>Cultivation and genomic characterization of new, ubiquitous marine nitrite-oxidizing bacteria from the Nitrospirales.</title>
        <authorList>
            <person name="Mueller A.J."/>
            <person name="Daebeler A."/>
            <person name="Herbold C.W."/>
            <person name="Kirkegaard R.H."/>
            <person name="Daims H."/>
        </authorList>
    </citation>
    <scope>NUCLEOTIDE SEQUENCE [LARGE SCALE GENOMIC DNA]</scope>
    <source>
        <strain evidence="3 4">VA</strain>
    </source>
</reference>
<evidence type="ECO:0000313" key="3">
    <source>
        <dbReference type="EMBL" id="WNM59212.1"/>
    </source>
</evidence>
<evidence type="ECO:0000256" key="1">
    <source>
        <dbReference type="ARBA" id="ARBA00005698"/>
    </source>
</evidence>
<comment type="subcellular location">
    <subcellularLocation>
        <location evidence="2">Cell membrane</location>
        <topology evidence="2">Multi-pass membrane protein</topology>
    </subcellularLocation>
</comment>